<sequence length="435" mass="49785">MSRSERDYIELCKKQLEEKFSFGNGQGYSQKDLELLSNYIEEEKGLYISLSTLKRLWKNSFKQGPQLATLNALAKTLNYENWQDFKLKNKDDKVVHANTPLNSNQGHGSVSSKLRKPGAAFLFALLIIVLILFVYGPKENTSVLKGSISINGPVVFKADKTLSRGVPNTFVFNYDVSQVQADSFFVQQTWNDKKKERIDPRGTVFTSIYYESGFHRARLIANDSVIAMQPVHILSDGWEPHVYYDSSDERFVDFKGESFITEGRFHLPKDLLLKKNVDTSQYFITRIGHSKAYEVSSDNFEFNVRTKLDTMNNSNCPWLNVLIVTEKNAFNIELVQKGCEAYASYHIGEIRRNGKVNDLSLLGRNIFEWQELNLSVKEKNAEIRINGESSYFETFKEDFGKVMGLIFIFEGKGSIDHVKLSDTTGTISFEDNFEK</sequence>
<keyword evidence="1" id="KW-0812">Transmembrane</keyword>
<dbReference type="RefSeq" id="WP_120711552.1">
    <property type="nucleotide sequence ID" value="NZ_RBCJ01000002.1"/>
</dbReference>
<name>A0A3B0C5N6_9FLAO</name>
<feature type="transmembrane region" description="Helical" evidence="1">
    <location>
        <begin position="119"/>
        <end position="136"/>
    </location>
</feature>
<dbReference type="EMBL" id="RBCJ01000002">
    <property type="protein sequence ID" value="RKN81393.1"/>
    <property type="molecule type" value="Genomic_DNA"/>
</dbReference>
<dbReference type="AlphaFoldDB" id="A0A3B0C5N6"/>
<evidence type="ECO:0000256" key="1">
    <source>
        <dbReference type="SAM" id="Phobius"/>
    </source>
</evidence>
<evidence type="ECO:0000313" key="3">
    <source>
        <dbReference type="Proteomes" id="UP000276603"/>
    </source>
</evidence>
<keyword evidence="3" id="KW-1185">Reference proteome</keyword>
<keyword evidence="1" id="KW-0472">Membrane</keyword>
<gene>
    <name evidence="2" type="ORF">D7Z94_10715</name>
</gene>
<reference evidence="2 3" key="1">
    <citation type="submission" date="2018-10" db="EMBL/GenBank/DDBJ databases">
        <title>Ulvibacterium marinum gen. nov., sp. nov., a novel marine bacterium of the family Flavobacteriaceae, isolated from a culture of the green alga Ulva prolifera.</title>
        <authorList>
            <person name="Zhang Z."/>
        </authorList>
    </citation>
    <scope>NUCLEOTIDE SEQUENCE [LARGE SCALE GENOMIC DNA]</scope>
    <source>
        <strain evidence="2 3">CCMM003</strain>
    </source>
</reference>
<proteinExistence type="predicted"/>
<protein>
    <submittedName>
        <fullName evidence="2">Uncharacterized protein</fullName>
    </submittedName>
</protein>
<dbReference type="OrthoDB" id="639802at2"/>
<dbReference type="Proteomes" id="UP000276603">
    <property type="component" value="Unassembled WGS sequence"/>
</dbReference>
<evidence type="ECO:0000313" key="2">
    <source>
        <dbReference type="EMBL" id="RKN81393.1"/>
    </source>
</evidence>
<comment type="caution">
    <text evidence="2">The sequence shown here is derived from an EMBL/GenBank/DDBJ whole genome shotgun (WGS) entry which is preliminary data.</text>
</comment>
<accession>A0A3B0C5N6</accession>
<organism evidence="2 3">
    <name type="scientific">Ulvibacterium marinum</name>
    <dbReference type="NCBI Taxonomy" id="2419782"/>
    <lineage>
        <taxon>Bacteria</taxon>
        <taxon>Pseudomonadati</taxon>
        <taxon>Bacteroidota</taxon>
        <taxon>Flavobacteriia</taxon>
        <taxon>Flavobacteriales</taxon>
        <taxon>Flavobacteriaceae</taxon>
        <taxon>Ulvibacterium</taxon>
    </lineage>
</organism>
<keyword evidence="1" id="KW-1133">Transmembrane helix</keyword>